<dbReference type="HOGENOM" id="CLU_1476426_0_0_1"/>
<name>G0NAE8_CAEBE</name>
<protein>
    <submittedName>
        <fullName evidence="1">Uncharacterized protein</fullName>
    </submittedName>
</protein>
<dbReference type="AlphaFoldDB" id="G0NAE8"/>
<evidence type="ECO:0000313" key="2">
    <source>
        <dbReference type="Proteomes" id="UP000008068"/>
    </source>
</evidence>
<keyword evidence="2" id="KW-1185">Reference proteome</keyword>
<proteinExistence type="predicted"/>
<dbReference type="Proteomes" id="UP000008068">
    <property type="component" value="Unassembled WGS sequence"/>
</dbReference>
<organism evidence="2">
    <name type="scientific">Caenorhabditis brenneri</name>
    <name type="common">Nematode worm</name>
    <dbReference type="NCBI Taxonomy" id="135651"/>
    <lineage>
        <taxon>Eukaryota</taxon>
        <taxon>Metazoa</taxon>
        <taxon>Ecdysozoa</taxon>
        <taxon>Nematoda</taxon>
        <taxon>Chromadorea</taxon>
        <taxon>Rhabditida</taxon>
        <taxon>Rhabditina</taxon>
        <taxon>Rhabditomorpha</taxon>
        <taxon>Rhabditoidea</taxon>
        <taxon>Rhabditidae</taxon>
        <taxon>Peloderinae</taxon>
        <taxon>Caenorhabditis</taxon>
    </lineage>
</organism>
<sequence length="183" mass="21590">MMEFPDLISISFCSQRFHNVTKRNLYKLNEWEICVKTYPDLKIILQKEKEEREILGVSLGKFLPRRKQLRAKIKLRRIDNALFLIGTTLQGYLTSYWPSDRIGMFKCGKYVADLFHKEIHTIQFEDKAVWLMDLPAYIPQKSISKVVFKIDFFSGVEMSSKLRILEECSSEHLETFGLIEEGW</sequence>
<gene>
    <name evidence="1" type="ORF">CAEBREN_23193</name>
</gene>
<dbReference type="InParanoid" id="G0NAE8"/>
<dbReference type="EMBL" id="GL379854">
    <property type="protein sequence ID" value="EGT56126.1"/>
    <property type="molecule type" value="Genomic_DNA"/>
</dbReference>
<reference evidence="2" key="1">
    <citation type="submission" date="2011-07" db="EMBL/GenBank/DDBJ databases">
        <authorList>
            <consortium name="Caenorhabditis brenneri Sequencing and Analysis Consortium"/>
            <person name="Wilson R.K."/>
        </authorList>
    </citation>
    <scope>NUCLEOTIDE SEQUENCE [LARGE SCALE GENOMIC DNA]</scope>
    <source>
        <strain evidence="2">PB2801</strain>
    </source>
</reference>
<evidence type="ECO:0000313" key="1">
    <source>
        <dbReference type="EMBL" id="EGT56126.1"/>
    </source>
</evidence>
<accession>G0NAE8</accession>